<sequence length="595" mass="66476">MDADAIVTVQPDSEDTPPLDIGLFKHEPLRDSETQIRLIRLKPGRQDDNIELELSTWNFANAPEYHAISYTWGADVRRIIFINGLAHWVRHNCHYALMQARLHYPETYIWLDSICIDQGANKEKSHQVAMMKDIYVKADWVLACIGPHENGSQVILEVVDRFMRMEYPPTVARLRADYVADTSSSDEQWNDWLRGLVDEWSDDALDILRRALERFAVRDYWTRLWIVQEIAAAAGRVRIFCGSNNLSRTAFQLITQLVSDHRPWAHLWRHSSLSNPMPPSAHRLVSLSKAQVASVSFEEAMGITFAFRCSDPRDKVFAILSLVAWPQRCKAMVPDYAMSNVQVALEAIRHLKSFHSLPWIPRHLCLSCSDSQLLALRQASQRLEDERVHLNGYAMSARIRVGPSGMLTAHIGYRENADSAEAQPIALRLLEAPDGMAFETLEVAAGLAGYLCSDTKAGDVIVELVVHDAACECECVTCGCSHLLLVVRKNSTSTFDVVGQGFLLPGYEISYEATPESESGQVEKATMINVEITLTAADALLLAAQDLNSISYGFDARARAERLIVNPFSSPLSAVSLTPLPPSSPSPRSPPFGEY</sequence>
<protein>
    <recommendedName>
        <fullName evidence="2">Heterokaryon incompatibility domain-containing protein</fullName>
    </recommendedName>
</protein>
<reference evidence="3 4" key="1">
    <citation type="submission" date="2016-10" db="EMBL/GenBank/DDBJ databases">
        <authorList>
            <person name="Varghese N."/>
        </authorList>
    </citation>
    <scope>NUCLEOTIDE SEQUENCE [LARGE SCALE GENOMIC DNA]</scope>
</reference>
<dbReference type="InterPro" id="IPR010730">
    <property type="entry name" value="HET"/>
</dbReference>
<name>A0A1Y6LUN3_ZYMTR</name>
<dbReference type="EMBL" id="LT882683">
    <property type="protein sequence ID" value="SMY27339.1"/>
    <property type="molecule type" value="Genomic_DNA"/>
</dbReference>
<dbReference type="Proteomes" id="UP000215453">
    <property type="component" value="Chromosome 8"/>
</dbReference>
<feature type="domain" description="Heterokaryon incompatibility" evidence="2">
    <location>
        <begin position="65"/>
        <end position="229"/>
    </location>
</feature>
<organism evidence="3 4">
    <name type="scientific">Zymoseptoria tritici ST99CH_1A5</name>
    <dbReference type="NCBI Taxonomy" id="1276529"/>
    <lineage>
        <taxon>Eukaryota</taxon>
        <taxon>Fungi</taxon>
        <taxon>Dikarya</taxon>
        <taxon>Ascomycota</taxon>
        <taxon>Pezizomycotina</taxon>
        <taxon>Dothideomycetes</taxon>
        <taxon>Dothideomycetidae</taxon>
        <taxon>Mycosphaerellales</taxon>
        <taxon>Mycosphaerellaceae</taxon>
        <taxon>Zymoseptoria</taxon>
    </lineage>
</organism>
<dbReference type="AlphaFoldDB" id="A0A1Y6LUN3"/>
<evidence type="ECO:0000313" key="3">
    <source>
        <dbReference type="EMBL" id="SMY27339.1"/>
    </source>
</evidence>
<dbReference type="Pfam" id="PF06985">
    <property type="entry name" value="HET"/>
    <property type="match status" value="1"/>
</dbReference>
<feature type="compositionally biased region" description="Pro residues" evidence="1">
    <location>
        <begin position="579"/>
        <end position="595"/>
    </location>
</feature>
<feature type="region of interest" description="Disordered" evidence="1">
    <location>
        <begin position="576"/>
        <end position="595"/>
    </location>
</feature>
<proteinExistence type="predicted"/>
<gene>
    <name evidence="3" type="ORF">ZT1A5_G8783</name>
</gene>
<evidence type="ECO:0000259" key="2">
    <source>
        <dbReference type="Pfam" id="PF06985"/>
    </source>
</evidence>
<dbReference type="PANTHER" id="PTHR24148">
    <property type="entry name" value="ANKYRIN REPEAT DOMAIN-CONTAINING PROTEIN 39 HOMOLOG-RELATED"/>
    <property type="match status" value="1"/>
</dbReference>
<evidence type="ECO:0000313" key="4">
    <source>
        <dbReference type="Proteomes" id="UP000215453"/>
    </source>
</evidence>
<evidence type="ECO:0000256" key="1">
    <source>
        <dbReference type="SAM" id="MobiDB-lite"/>
    </source>
</evidence>
<accession>A0A1Y6LUN3</accession>
<dbReference type="PANTHER" id="PTHR24148:SF73">
    <property type="entry name" value="HET DOMAIN PROTEIN (AFU_ORTHOLOGUE AFUA_8G01020)"/>
    <property type="match status" value="1"/>
</dbReference>
<dbReference type="InterPro" id="IPR052895">
    <property type="entry name" value="HetReg/Transcr_Mod"/>
</dbReference>